<dbReference type="RefSeq" id="WP_188465416.1">
    <property type="nucleotide sequence ID" value="NZ_BAABHU010000010.1"/>
</dbReference>
<gene>
    <name evidence="1" type="ORF">GCM10011506_32360</name>
</gene>
<dbReference type="EMBL" id="BMEC01000010">
    <property type="protein sequence ID" value="GGC44317.1"/>
    <property type="molecule type" value="Genomic_DNA"/>
</dbReference>
<evidence type="ECO:0000313" key="1">
    <source>
        <dbReference type="EMBL" id="GGC44317.1"/>
    </source>
</evidence>
<evidence type="ECO:0000313" key="2">
    <source>
        <dbReference type="Proteomes" id="UP000636010"/>
    </source>
</evidence>
<keyword evidence="2" id="KW-1185">Reference proteome</keyword>
<organism evidence="1 2">
    <name type="scientific">Marivirga lumbricoides</name>
    <dbReference type="NCBI Taxonomy" id="1046115"/>
    <lineage>
        <taxon>Bacteria</taxon>
        <taxon>Pseudomonadati</taxon>
        <taxon>Bacteroidota</taxon>
        <taxon>Cytophagia</taxon>
        <taxon>Cytophagales</taxon>
        <taxon>Marivirgaceae</taxon>
        <taxon>Marivirga</taxon>
    </lineage>
</organism>
<protein>
    <submittedName>
        <fullName evidence="1">Uncharacterized protein</fullName>
    </submittedName>
</protein>
<sequence length="51" mass="5783">MLEITTPQLFGLIPKKEAIIVERKIKSFKNKATIKNIIEKGWQKAEPGESS</sequence>
<name>A0ABQ1MPP2_9BACT</name>
<dbReference type="Proteomes" id="UP000636010">
    <property type="component" value="Unassembled WGS sequence"/>
</dbReference>
<accession>A0ABQ1MPP2</accession>
<proteinExistence type="predicted"/>
<comment type="caution">
    <text evidence="1">The sequence shown here is derived from an EMBL/GenBank/DDBJ whole genome shotgun (WGS) entry which is preliminary data.</text>
</comment>
<reference evidence="2" key="1">
    <citation type="journal article" date="2019" name="Int. J. Syst. Evol. Microbiol.">
        <title>The Global Catalogue of Microorganisms (GCM) 10K type strain sequencing project: providing services to taxonomists for standard genome sequencing and annotation.</title>
        <authorList>
            <consortium name="The Broad Institute Genomics Platform"/>
            <consortium name="The Broad Institute Genome Sequencing Center for Infectious Disease"/>
            <person name="Wu L."/>
            <person name="Ma J."/>
        </authorList>
    </citation>
    <scope>NUCLEOTIDE SEQUENCE [LARGE SCALE GENOMIC DNA]</scope>
    <source>
        <strain evidence="2">CGMCC 1.10832</strain>
    </source>
</reference>